<evidence type="ECO:0000256" key="10">
    <source>
        <dbReference type="ARBA" id="ARBA00023310"/>
    </source>
</evidence>
<proteinExistence type="inferred from homology"/>
<evidence type="ECO:0000256" key="5">
    <source>
        <dbReference type="ARBA" id="ARBA00022692"/>
    </source>
</evidence>
<evidence type="ECO:0000313" key="13">
    <source>
        <dbReference type="EMBL" id="HJB59263.1"/>
    </source>
</evidence>
<evidence type="ECO:0000256" key="4">
    <source>
        <dbReference type="ARBA" id="ARBA00022547"/>
    </source>
</evidence>
<dbReference type="GO" id="GO:0046933">
    <property type="term" value="F:proton-transporting ATP synthase activity, rotational mechanism"/>
    <property type="evidence" value="ECO:0007669"/>
    <property type="project" value="TreeGrafter"/>
</dbReference>
<gene>
    <name evidence="13" type="ORF">H9771_06380</name>
</gene>
<feature type="transmembrane region" description="Helical" evidence="11">
    <location>
        <begin position="66"/>
        <end position="86"/>
    </location>
</feature>
<evidence type="ECO:0000256" key="9">
    <source>
        <dbReference type="ARBA" id="ARBA00023136"/>
    </source>
</evidence>
<accession>A0A9D2S6X7</accession>
<keyword evidence="7 11" id="KW-1133">Transmembrane helix</keyword>
<feature type="signal peptide" evidence="12">
    <location>
        <begin position="1"/>
        <end position="32"/>
    </location>
</feature>
<keyword evidence="4" id="KW-0138">CF(0)</keyword>
<evidence type="ECO:0000256" key="8">
    <source>
        <dbReference type="ARBA" id="ARBA00023065"/>
    </source>
</evidence>
<evidence type="ECO:0000256" key="2">
    <source>
        <dbReference type="ARBA" id="ARBA00006810"/>
    </source>
</evidence>
<comment type="subcellular location">
    <subcellularLocation>
        <location evidence="1">Membrane</location>
        <topology evidence="1">Multi-pass membrane protein</topology>
    </subcellularLocation>
</comment>
<keyword evidence="3" id="KW-0813">Transport</keyword>
<dbReference type="PANTHER" id="PTHR42823:SF3">
    <property type="entry name" value="ATP SYNTHASE SUBUNIT A, CHLOROPLASTIC"/>
    <property type="match status" value="1"/>
</dbReference>
<feature type="transmembrane region" description="Helical" evidence="11">
    <location>
        <begin position="123"/>
        <end position="147"/>
    </location>
</feature>
<dbReference type="AlphaFoldDB" id="A0A9D2S6X7"/>
<dbReference type="GO" id="GO:0042777">
    <property type="term" value="P:proton motive force-driven plasma membrane ATP synthesis"/>
    <property type="evidence" value="ECO:0007669"/>
    <property type="project" value="TreeGrafter"/>
</dbReference>
<keyword evidence="10" id="KW-0066">ATP synthesis</keyword>
<dbReference type="Pfam" id="PF00119">
    <property type="entry name" value="ATP-synt_A"/>
    <property type="match status" value="1"/>
</dbReference>
<dbReference type="PANTHER" id="PTHR42823">
    <property type="entry name" value="ATP SYNTHASE SUBUNIT A, CHLOROPLASTIC"/>
    <property type="match status" value="1"/>
</dbReference>
<evidence type="ECO:0000256" key="12">
    <source>
        <dbReference type="SAM" id="SignalP"/>
    </source>
</evidence>
<evidence type="ECO:0000256" key="3">
    <source>
        <dbReference type="ARBA" id="ARBA00022448"/>
    </source>
</evidence>
<dbReference type="Gene3D" id="1.20.120.220">
    <property type="entry name" value="ATP synthase, F0 complex, subunit A"/>
    <property type="match status" value="1"/>
</dbReference>
<comment type="similarity">
    <text evidence="2">Belongs to the ATPase A chain family.</text>
</comment>
<protein>
    <submittedName>
        <fullName evidence="13">F0F1 ATP synthase subunit A</fullName>
    </submittedName>
</protein>
<evidence type="ECO:0000256" key="11">
    <source>
        <dbReference type="SAM" id="Phobius"/>
    </source>
</evidence>
<evidence type="ECO:0000256" key="7">
    <source>
        <dbReference type="ARBA" id="ARBA00022989"/>
    </source>
</evidence>
<evidence type="ECO:0000313" key="14">
    <source>
        <dbReference type="Proteomes" id="UP000824211"/>
    </source>
</evidence>
<dbReference type="InterPro" id="IPR045082">
    <property type="entry name" value="ATP_syn_F0_a_bact/chloroplast"/>
</dbReference>
<organism evidence="13 14">
    <name type="scientific">Candidatus Faecalibacterium faecipullorum</name>
    <dbReference type="NCBI Taxonomy" id="2838578"/>
    <lineage>
        <taxon>Bacteria</taxon>
        <taxon>Bacillati</taxon>
        <taxon>Bacillota</taxon>
        <taxon>Clostridia</taxon>
        <taxon>Eubacteriales</taxon>
        <taxon>Oscillospiraceae</taxon>
        <taxon>Faecalibacterium</taxon>
    </lineage>
</organism>
<reference evidence="13" key="1">
    <citation type="journal article" date="2021" name="PeerJ">
        <title>Extensive microbial diversity within the chicken gut microbiome revealed by metagenomics and culture.</title>
        <authorList>
            <person name="Gilroy R."/>
            <person name="Ravi A."/>
            <person name="Getino M."/>
            <person name="Pursley I."/>
            <person name="Horton D.L."/>
            <person name="Alikhan N.F."/>
            <person name="Baker D."/>
            <person name="Gharbi K."/>
            <person name="Hall N."/>
            <person name="Watson M."/>
            <person name="Adriaenssens E.M."/>
            <person name="Foster-Nyarko E."/>
            <person name="Jarju S."/>
            <person name="Secka A."/>
            <person name="Antonio M."/>
            <person name="Oren A."/>
            <person name="Chaudhuri R.R."/>
            <person name="La Ragione R."/>
            <person name="Hildebrand F."/>
            <person name="Pallen M.J."/>
        </authorList>
    </citation>
    <scope>NUCLEOTIDE SEQUENCE</scope>
    <source>
        <strain evidence="13">ChiHjej9B8-13557</strain>
    </source>
</reference>
<keyword evidence="12" id="KW-0732">Signal</keyword>
<feature type="transmembrane region" description="Helical" evidence="11">
    <location>
        <begin position="232"/>
        <end position="260"/>
    </location>
</feature>
<name>A0A9D2S6X7_9FIRM</name>
<dbReference type="GO" id="GO:0005886">
    <property type="term" value="C:plasma membrane"/>
    <property type="evidence" value="ECO:0007669"/>
    <property type="project" value="TreeGrafter"/>
</dbReference>
<dbReference type="InterPro" id="IPR000568">
    <property type="entry name" value="ATP_synth_F0_asu"/>
</dbReference>
<evidence type="ECO:0000256" key="6">
    <source>
        <dbReference type="ARBA" id="ARBA00022781"/>
    </source>
</evidence>
<keyword evidence="5 11" id="KW-0812">Transmembrane</keyword>
<evidence type="ECO:0000256" key="1">
    <source>
        <dbReference type="ARBA" id="ARBA00004141"/>
    </source>
</evidence>
<feature type="chain" id="PRO_5038803351" evidence="12">
    <location>
        <begin position="33"/>
        <end position="288"/>
    </location>
</feature>
<feature type="transmembrane region" description="Helical" evidence="11">
    <location>
        <begin position="167"/>
        <end position="188"/>
    </location>
</feature>
<sequence length="288" mass="30891">MIKTMKQKKKALVLWLALIAVLLAASLLTAPAGTGESVQEVMRDAVLHETGQVSLFGLTEVNPGLISAYVVTALLLVLAVCLRVFAVPRFRQVPGRLQMLLELWVGTFSSMAEKNSPHKNKMLGAYLFGAGSYIFVSTLFEMLGLQAVTVAGHSIALPAPLSDVNGAIAMGVLSYLFILTGGVTSVGLRGVGRTLKEFSLPISMSFRLFGALLSGLLVTELVYYYIALSFVLPVIVGVLFTLLHALIQSYVLTMLVALYYGEVSEPLEPKHPKPAKHAGTQDNKALAA</sequence>
<dbReference type="SUPFAM" id="SSF81336">
    <property type="entry name" value="F1F0 ATP synthase subunit A"/>
    <property type="match status" value="1"/>
</dbReference>
<reference evidence="13" key="2">
    <citation type="submission" date="2021-04" db="EMBL/GenBank/DDBJ databases">
        <authorList>
            <person name="Gilroy R."/>
        </authorList>
    </citation>
    <scope>NUCLEOTIDE SEQUENCE</scope>
    <source>
        <strain evidence="13">ChiHjej9B8-13557</strain>
    </source>
</reference>
<comment type="caution">
    <text evidence="13">The sequence shown here is derived from an EMBL/GenBank/DDBJ whole genome shotgun (WGS) entry which is preliminary data.</text>
</comment>
<feature type="transmembrane region" description="Helical" evidence="11">
    <location>
        <begin position="208"/>
        <end position="226"/>
    </location>
</feature>
<dbReference type="Proteomes" id="UP000824211">
    <property type="component" value="Unassembled WGS sequence"/>
</dbReference>
<keyword evidence="6" id="KW-0375">Hydrogen ion transport</keyword>
<dbReference type="InterPro" id="IPR035908">
    <property type="entry name" value="F0_ATP_A_sf"/>
</dbReference>
<dbReference type="GO" id="GO:0045259">
    <property type="term" value="C:proton-transporting ATP synthase complex"/>
    <property type="evidence" value="ECO:0007669"/>
    <property type="project" value="UniProtKB-KW"/>
</dbReference>
<dbReference type="PRINTS" id="PR00123">
    <property type="entry name" value="ATPASEA"/>
</dbReference>
<dbReference type="EMBL" id="DWXX01000111">
    <property type="protein sequence ID" value="HJB59263.1"/>
    <property type="molecule type" value="Genomic_DNA"/>
</dbReference>
<keyword evidence="8" id="KW-0406">Ion transport</keyword>
<keyword evidence="9 11" id="KW-0472">Membrane</keyword>